<dbReference type="AlphaFoldDB" id="A0A6J4NB69"/>
<reference evidence="2" key="1">
    <citation type="submission" date="2020-02" db="EMBL/GenBank/DDBJ databases">
        <authorList>
            <person name="Meier V. D."/>
        </authorList>
    </citation>
    <scope>NUCLEOTIDE SEQUENCE</scope>
    <source>
        <strain evidence="2">AVDCRST_MAG47</strain>
    </source>
</reference>
<feature type="compositionally biased region" description="Basic residues" evidence="1">
    <location>
        <begin position="75"/>
        <end position="91"/>
    </location>
</feature>
<dbReference type="EMBL" id="CADCUK010000154">
    <property type="protein sequence ID" value="CAA9382939.1"/>
    <property type="molecule type" value="Genomic_DNA"/>
</dbReference>
<feature type="compositionally biased region" description="Basic residues" evidence="1">
    <location>
        <begin position="175"/>
        <end position="184"/>
    </location>
</feature>
<sequence length="252" mass="27366">ARAGRGSRAGLRHRQAPGLLDRWVRRRAGLARRRVTRAVFQRGALVPPAEEEAGEGGAREGRREGAAGPAGRYVRGQRRARHAHDQRRARRQPGEGRAGADHGRVGGLLLRGQPGVGLRQHRWRDPDALVEPALPRGGAHRDRGASSRARREGRDVVGRQGVRRGLPDLEPVGRRAGRLHRGRCGPRVGDPGGHGVLPRGSRRPDRHRDRDPDAHAEAQEVRPVGGAVGRVVGEALSDAVPDQWCRGRPGPL</sequence>
<gene>
    <name evidence="2" type="ORF">AVDCRST_MAG47-2306</name>
</gene>
<protein>
    <submittedName>
        <fullName evidence="2">Uncharacterized protein</fullName>
    </submittedName>
</protein>
<accession>A0A6J4NB69</accession>
<feature type="compositionally biased region" description="Basic and acidic residues" evidence="1">
    <location>
        <begin position="92"/>
        <end position="104"/>
    </location>
</feature>
<evidence type="ECO:0000313" key="2">
    <source>
        <dbReference type="EMBL" id="CAA9382939.1"/>
    </source>
</evidence>
<feature type="non-terminal residue" evidence="2">
    <location>
        <position position="252"/>
    </location>
</feature>
<proteinExistence type="predicted"/>
<feature type="non-terminal residue" evidence="2">
    <location>
        <position position="1"/>
    </location>
</feature>
<evidence type="ECO:0000256" key="1">
    <source>
        <dbReference type="SAM" id="MobiDB-lite"/>
    </source>
</evidence>
<feature type="region of interest" description="Disordered" evidence="1">
    <location>
        <begin position="45"/>
        <end position="112"/>
    </location>
</feature>
<name>A0A6J4NB69_9ACTN</name>
<feature type="compositionally biased region" description="Basic and acidic residues" evidence="1">
    <location>
        <begin position="139"/>
        <end position="157"/>
    </location>
</feature>
<feature type="compositionally biased region" description="Basic and acidic residues" evidence="1">
    <location>
        <begin position="202"/>
        <end position="220"/>
    </location>
</feature>
<feature type="region of interest" description="Disordered" evidence="1">
    <location>
        <begin position="129"/>
        <end position="226"/>
    </location>
</feature>
<organism evidence="2">
    <name type="scientific">uncultured Nocardioidaceae bacterium</name>
    <dbReference type="NCBI Taxonomy" id="253824"/>
    <lineage>
        <taxon>Bacteria</taxon>
        <taxon>Bacillati</taxon>
        <taxon>Actinomycetota</taxon>
        <taxon>Actinomycetes</taxon>
        <taxon>Propionibacteriales</taxon>
        <taxon>Nocardioidaceae</taxon>
        <taxon>environmental samples</taxon>
    </lineage>
</organism>